<dbReference type="InterPro" id="IPR023772">
    <property type="entry name" value="DNA-bd_HTH_TetR-type_CS"/>
</dbReference>
<dbReference type="SUPFAM" id="SSF46689">
    <property type="entry name" value="Homeodomain-like"/>
    <property type="match status" value="1"/>
</dbReference>
<evidence type="ECO:0000313" key="5">
    <source>
        <dbReference type="Proteomes" id="UP000434580"/>
    </source>
</evidence>
<evidence type="ECO:0000313" key="4">
    <source>
        <dbReference type="EMBL" id="CAA0100838.1"/>
    </source>
</evidence>
<evidence type="ECO:0000256" key="2">
    <source>
        <dbReference type="PROSITE-ProRule" id="PRU00335"/>
    </source>
</evidence>
<organism evidence="4 5">
    <name type="scientific">BD1-7 clade bacterium</name>
    <dbReference type="NCBI Taxonomy" id="2029982"/>
    <lineage>
        <taxon>Bacteria</taxon>
        <taxon>Pseudomonadati</taxon>
        <taxon>Pseudomonadota</taxon>
        <taxon>Gammaproteobacteria</taxon>
        <taxon>Cellvibrionales</taxon>
        <taxon>Spongiibacteraceae</taxon>
        <taxon>BD1-7 clade</taxon>
    </lineage>
</organism>
<gene>
    <name evidence="4" type="primary">betI_3</name>
    <name evidence="4" type="ORF">DPBNPPHM_03848</name>
</gene>
<protein>
    <submittedName>
        <fullName evidence="4">HTH-type transcriptional regulator BetI</fullName>
    </submittedName>
</protein>
<dbReference type="OrthoDB" id="63332at2"/>
<dbReference type="PRINTS" id="PR00455">
    <property type="entry name" value="HTHTETR"/>
</dbReference>
<dbReference type="PANTHER" id="PTHR43479:SF11">
    <property type="entry name" value="ACREF_ENVCD OPERON REPRESSOR-RELATED"/>
    <property type="match status" value="1"/>
</dbReference>
<evidence type="ECO:0000256" key="1">
    <source>
        <dbReference type="ARBA" id="ARBA00023125"/>
    </source>
</evidence>
<name>A0A5S9QF00_9GAMM</name>
<evidence type="ECO:0000259" key="3">
    <source>
        <dbReference type="PROSITE" id="PS50977"/>
    </source>
</evidence>
<dbReference type="EMBL" id="CACSII010000008">
    <property type="protein sequence ID" value="CAA0100838.1"/>
    <property type="molecule type" value="Genomic_DNA"/>
</dbReference>
<dbReference type="GO" id="GO:0003677">
    <property type="term" value="F:DNA binding"/>
    <property type="evidence" value="ECO:0007669"/>
    <property type="project" value="UniProtKB-UniRule"/>
</dbReference>
<dbReference type="PANTHER" id="PTHR43479">
    <property type="entry name" value="ACREF/ENVCD OPERON REPRESSOR-RELATED"/>
    <property type="match status" value="1"/>
</dbReference>
<accession>A0A5S9QF00</accession>
<sequence length="198" mass="22327">MEHYYQGDYPTSEEIMRNRLIDGCLDAIRDTGMAKISIRSIAEKTGIARPTVYKHFRNKNDILAAALQREGLSFGLQVADIARHETDIAEKFITGFIYVVDNFAQNPILAQIFAPGSTFLQDVGMKDFTFAEFGQIAFAEAFEANPTLMEQSEEISEHWIRSALSFIAMPGTPRHEADFRGYIKRRLLPGLCLPDSTQ</sequence>
<proteinExistence type="predicted"/>
<keyword evidence="1 2" id="KW-0238">DNA-binding</keyword>
<feature type="domain" description="HTH tetR-type" evidence="3">
    <location>
        <begin position="14"/>
        <end position="74"/>
    </location>
</feature>
<dbReference type="PROSITE" id="PS50977">
    <property type="entry name" value="HTH_TETR_2"/>
    <property type="match status" value="1"/>
</dbReference>
<dbReference type="InterPro" id="IPR009057">
    <property type="entry name" value="Homeodomain-like_sf"/>
</dbReference>
<dbReference type="InterPro" id="IPR001647">
    <property type="entry name" value="HTH_TetR"/>
</dbReference>
<dbReference type="AlphaFoldDB" id="A0A5S9QF00"/>
<reference evidence="4 5" key="1">
    <citation type="submission" date="2019-11" db="EMBL/GenBank/DDBJ databases">
        <authorList>
            <person name="Holert J."/>
        </authorList>
    </citation>
    <scope>NUCLEOTIDE SEQUENCE [LARGE SCALE GENOMIC DNA]</scope>
    <source>
        <strain evidence="4">BC5_2</strain>
    </source>
</reference>
<dbReference type="Proteomes" id="UP000434580">
    <property type="component" value="Unassembled WGS sequence"/>
</dbReference>
<dbReference type="Pfam" id="PF00440">
    <property type="entry name" value="TetR_N"/>
    <property type="match status" value="1"/>
</dbReference>
<dbReference type="PROSITE" id="PS01081">
    <property type="entry name" value="HTH_TETR_1"/>
    <property type="match status" value="1"/>
</dbReference>
<dbReference type="Gene3D" id="1.10.357.10">
    <property type="entry name" value="Tetracycline Repressor, domain 2"/>
    <property type="match status" value="1"/>
</dbReference>
<dbReference type="InterPro" id="IPR050624">
    <property type="entry name" value="HTH-type_Tx_Regulator"/>
</dbReference>
<feature type="DNA-binding region" description="H-T-H motif" evidence="2">
    <location>
        <begin position="37"/>
        <end position="56"/>
    </location>
</feature>